<dbReference type="PANTHER" id="PTHR43280:SF2">
    <property type="entry name" value="HTH-TYPE TRANSCRIPTIONAL REGULATOR EXSA"/>
    <property type="match status" value="1"/>
</dbReference>
<keyword evidence="2 5" id="KW-0238">DNA-binding</keyword>
<name>A0A315Y2T1_RUMFL</name>
<gene>
    <name evidence="5" type="ORF">IE37_00497</name>
</gene>
<evidence type="ECO:0000256" key="1">
    <source>
        <dbReference type="ARBA" id="ARBA00023015"/>
    </source>
</evidence>
<dbReference type="InterPro" id="IPR018060">
    <property type="entry name" value="HTH_AraC"/>
</dbReference>
<dbReference type="AlphaFoldDB" id="A0A315Y2T1"/>
<sequence>MRINMIGWHWTHPADFNIERPNGVHGMQLILVRSKARIIMGETEYNAESNTAFLTSSCFPHSLHGAGEEYADDWIRFELEEGDKDFLDSLGMEFNVPVKLPTDSVSELIRICRDIYESDDTEKEAVIRCLMTAIMLQIKSAYSPKHRVQTHYDSELDSVRQQIYDSPSYDWTIPAIAEKLNLSVAHFQRLYKQRYGVSCTKDILTSRMELAKQLLSKNDLSAVEISEKCGYTDYSHFSRVFLKYACVSPAKYRKDHLKN</sequence>
<evidence type="ECO:0000313" key="6">
    <source>
        <dbReference type="Proteomes" id="UP000245720"/>
    </source>
</evidence>
<accession>A0A315Y2T1</accession>
<dbReference type="OrthoDB" id="9778008at2"/>
<reference evidence="5 6" key="1">
    <citation type="submission" date="2018-05" db="EMBL/GenBank/DDBJ databases">
        <title>The Hungate 1000. A catalogue of reference genomes from the rumen microbiome.</title>
        <authorList>
            <person name="Kelly W."/>
        </authorList>
    </citation>
    <scope>NUCLEOTIDE SEQUENCE [LARGE SCALE GENOMIC DNA]</scope>
    <source>
        <strain evidence="5 6">SAb67</strain>
    </source>
</reference>
<dbReference type="Pfam" id="PF12833">
    <property type="entry name" value="HTH_18"/>
    <property type="match status" value="1"/>
</dbReference>
<dbReference type="Proteomes" id="UP000245720">
    <property type="component" value="Unassembled WGS sequence"/>
</dbReference>
<dbReference type="EMBL" id="QGDI01000002">
    <property type="protein sequence ID" value="PWJ14513.1"/>
    <property type="molecule type" value="Genomic_DNA"/>
</dbReference>
<dbReference type="InterPro" id="IPR009057">
    <property type="entry name" value="Homeodomain-like_sf"/>
</dbReference>
<evidence type="ECO:0000256" key="2">
    <source>
        <dbReference type="ARBA" id="ARBA00023125"/>
    </source>
</evidence>
<dbReference type="GO" id="GO:0043565">
    <property type="term" value="F:sequence-specific DNA binding"/>
    <property type="evidence" value="ECO:0007669"/>
    <property type="project" value="InterPro"/>
</dbReference>
<dbReference type="RefSeq" id="WP_109725392.1">
    <property type="nucleotide sequence ID" value="NZ_QGDI01000002.1"/>
</dbReference>
<dbReference type="PANTHER" id="PTHR43280">
    <property type="entry name" value="ARAC-FAMILY TRANSCRIPTIONAL REGULATOR"/>
    <property type="match status" value="1"/>
</dbReference>
<evidence type="ECO:0000259" key="4">
    <source>
        <dbReference type="PROSITE" id="PS01124"/>
    </source>
</evidence>
<dbReference type="PROSITE" id="PS01124">
    <property type="entry name" value="HTH_ARAC_FAMILY_2"/>
    <property type="match status" value="1"/>
</dbReference>
<keyword evidence="3" id="KW-0804">Transcription</keyword>
<proteinExistence type="predicted"/>
<feature type="domain" description="HTH araC/xylS-type" evidence="4">
    <location>
        <begin position="157"/>
        <end position="255"/>
    </location>
</feature>
<keyword evidence="1" id="KW-0805">Transcription regulation</keyword>
<dbReference type="SMART" id="SM00342">
    <property type="entry name" value="HTH_ARAC"/>
    <property type="match status" value="1"/>
</dbReference>
<organism evidence="5 6">
    <name type="scientific">Ruminococcus flavefaciens</name>
    <dbReference type="NCBI Taxonomy" id="1265"/>
    <lineage>
        <taxon>Bacteria</taxon>
        <taxon>Bacillati</taxon>
        <taxon>Bacillota</taxon>
        <taxon>Clostridia</taxon>
        <taxon>Eubacteriales</taxon>
        <taxon>Oscillospiraceae</taxon>
        <taxon>Ruminococcus</taxon>
    </lineage>
</organism>
<evidence type="ECO:0000256" key="3">
    <source>
        <dbReference type="ARBA" id="ARBA00023163"/>
    </source>
</evidence>
<evidence type="ECO:0000313" key="5">
    <source>
        <dbReference type="EMBL" id="PWJ14513.1"/>
    </source>
</evidence>
<comment type="caution">
    <text evidence="5">The sequence shown here is derived from an EMBL/GenBank/DDBJ whole genome shotgun (WGS) entry which is preliminary data.</text>
</comment>
<dbReference type="GO" id="GO:0003700">
    <property type="term" value="F:DNA-binding transcription factor activity"/>
    <property type="evidence" value="ECO:0007669"/>
    <property type="project" value="InterPro"/>
</dbReference>
<protein>
    <submittedName>
        <fullName evidence="5">AraC-like DNA-binding protein</fullName>
    </submittedName>
</protein>
<dbReference type="Gene3D" id="1.10.10.60">
    <property type="entry name" value="Homeodomain-like"/>
    <property type="match status" value="2"/>
</dbReference>
<dbReference type="SUPFAM" id="SSF46689">
    <property type="entry name" value="Homeodomain-like"/>
    <property type="match status" value="2"/>
</dbReference>